<organism evidence="12 13">
    <name type="scientific">Pseudalgibacter alginicilyticus</name>
    <dbReference type="NCBI Taxonomy" id="1736674"/>
    <lineage>
        <taxon>Bacteria</taxon>
        <taxon>Pseudomonadati</taxon>
        <taxon>Bacteroidota</taxon>
        <taxon>Flavobacteriia</taxon>
        <taxon>Flavobacteriales</taxon>
        <taxon>Flavobacteriaceae</taxon>
        <taxon>Pseudalgibacter</taxon>
    </lineage>
</organism>
<dbReference type="PIRSF" id="PIRSF006268">
    <property type="entry name" value="ApbE"/>
    <property type="match status" value="1"/>
</dbReference>
<feature type="binding site" evidence="11">
    <location>
        <position position="282"/>
    </location>
    <ligand>
        <name>Mg(2+)</name>
        <dbReference type="ChEBI" id="CHEBI:18420"/>
    </ligand>
</feature>
<evidence type="ECO:0000256" key="11">
    <source>
        <dbReference type="PIRSR" id="PIRSR006268-2"/>
    </source>
</evidence>
<keyword evidence="4 10" id="KW-0808">Transferase</keyword>
<sequence length="334" mass="37437">MCFFNRKYQVVLLLLMLIVSYSVDAKCYVFDKNKLGGNFQIIVYSSLSEDRVNQVVNNAYVLVDSLNIILSNYDSFSEISLLNSTKKSKAPSHHLLNVLKASQDAYKLTNGYFDISIQPLMLLWSASASNGTVPSQKELDKLSKKIGLSKVLKIRNNNTIILKRKGSLELGGIAKGYIIDQVYAYLKQHQLTSFLIEAAGDIRVYGKPEYKDNWVVGLSSTNKTQEIVQLKSGEAIATSGKTYRFYTIEGINYSHILNPKSLGPITHSNTTSVISNNATTADYLASAFNIITNKHEVNEVLENYPFTALILFNEKEIVFASELFLNQQNINNEK</sequence>
<dbReference type="STRING" id="1736674.APS56_09540"/>
<dbReference type="SUPFAM" id="SSF143631">
    <property type="entry name" value="ApbE-like"/>
    <property type="match status" value="1"/>
</dbReference>
<evidence type="ECO:0000256" key="10">
    <source>
        <dbReference type="PIRNR" id="PIRNR006268"/>
    </source>
</evidence>
<evidence type="ECO:0000256" key="2">
    <source>
        <dbReference type="ARBA" id="ARBA00016337"/>
    </source>
</evidence>
<accession>A0A0P0CGT8</accession>
<proteinExistence type="inferred from homology"/>
<keyword evidence="6 10" id="KW-0274">FAD</keyword>
<feature type="binding site" evidence="11">
    <location>
        <position position="172"/>
    </location>
    <ligand>
        <name>Mg(2+)</name>
        <dbReference type="ChEBI" id="CHEBI:18420"/>
    </ligand>
</feature>
<protein>
    <recommendedName>
        <fullName evidence="2 10">FAD:protein FMN transferase</fullName>
        <ecNumber evidence="1 10">2.7.1.180</ecNumber>
    </recommendedName>
    <alternativeName>
        <fullName evidence="8 10">Flavin transferase</fullName>
    </alternativeName>
</protein>
<dbReference type="Gene3D" id="3.10.520.10">
    <property type="entry name" value="ApbE-like domains"/>
    <property type="match status" value="1"/>
</dbReference>
<evidence type="ECO:0000313" key="13">
    <source>
        <dbReference type="Proteomes" id="UP000057981"/>
    </source>
</evidence>
<comment type="similarity">
    <text evidence="10">Belongs to the ApbE family.</text>
</comment>
<keyword evidence="5 10" id="KW-0479">Metal-binding</keyword>
<dbReference type="Pfam" id="PF02424">
    <property type="entry name" value="ApbE"/>
    <property type="match status" value="1"/>
</dbReference>
<evidence type="ECO:0000256" key="7">
    <source>
        <dbReference type="ARBA" id="ARBA00022842"/>
    </source>
</evidence>
<dbReference type="PANTHER" id="PTHR30040:SF2">
    <property type="entry name" value="FAD:PROTEIN FMN TRANSFERASE"/>
    <property type="match status" value="1"/>
</dbReference>
<dbReference type="RefSeq" id="WP_054727540.1">
    <property type="nucleotide sequence ID" value="NZ_CP012898.1"/>
</dbReference>
<evidence type="ECO:0000256" key="4">
    <source>
        <dbReference type="ARBA" id="ARBA00022679"/>
    </source>
</evidence>
<comment type="catalytic activity">
    <reaction evidence="9 10">
        <text>L-threonyl-[protein] + FAD = FMN-L-threonyl-[protein] + AMP + H(+)</text>
        <dbReference type="Rhea" id="RHEA:36847"/>
        <dbReference type="Rhea" id="RHEA-COMP:11060"/>
        <dbReference type="Rhea" id="RHEA-COMP:11061"/>
        <dbReference type="ChEBI" id="CHEBI:15378"/>
        <dbReference type="ChEBI" id="CHEBI:30013"/>
        <dbReference type="ChEBI" id="CHEBI:57692"/>
        <dbReference type="ChEBI" id="CHEBI:74257"/>
        <dbReference type="ChEBI" id="CHEBI:456215"/>
        <dbReference type="EC" id="2.7.1.180"/>
    </reaction>
</comment>
<evidence type="ECO:0000256" key="5">
    <source>
        <dbReference type="ARBA" id="ARBA00022723"/>
    </source>
</evidence>
<keyword evidence="3 10" id="KW-0285">Flavoprotein</keyword>
<evidence type="ECO:0000256" key="8">
    <source>
        <dbReference type="ARBA" id="ARBA00031306"/>
    </source>
</evidence>
<dbReference type="KEGG" id="ahz:APS56_09540"/>
<keyword evidence="7 10" id="KW-0460">Magnesium</keyword>
<dbReference type="GO" id="GO:0046872">
    <property type="term" value="F:metal ion binding"/>
    <property type="evidence" value="ECO:0007669"/>
    <property type="project" value="UniProtKB-UniRule"/>
</dbReference>
<reference evidence="12 13" key="1">
    <citation type="submission" date="2015-10" db="EMBL/GenBank/DDBJ databases">
        <authorList>
            <person name="Gilbert D.G."/>
        </authorList>
    </citation>
    <scope>NUCLEOTIDE SEQUENCE [LARGE SCALE GENOMIC DNA]</scope>
    <source>
        <strain evidence="13">HZ-22</strain>
    </source>
</reference>
<keyword evidence="13" id="KW-1185">Reference proteome</keyword>
<gene>
    <name evidence="12" type="ORF">APS56_09540</name>
</gene>
<evidence type="ECO:0000256" key="9">
    <source>
        <dbReference type="ARBA" id="ARBA00048540"/>
    </source>
</evidence>
<dbReference type="GO" id="GO:0016740">
    <property type="term" value="F:transferase activity"/>
    <property type="evidence" value="ECO:0007669"/>
    <property type="project" value="UniProtKB-UniRule"/>
</dbReference>
<dbReference type="EC" id="2.7.1.180" evidence="1 10"/>
<dbReference type="InterPro" id="IPR024932">
    <property type="entry name" value="ApbE"/>
</dbReference>
<evidence type="ECO:0000313" key="12">
    <source>
        <dbReference type="EMBL" id="ALJ05353.1"/>
    </source>
</evidence>
<evidence type="ECO:0000256" key="6">
    <source>
        <dbReference type="ARBA" id="ARBA00022827"/>
    </source>
</evidence>
<evidence type="ECO:0000256" key="1">
    <source>
        <dbReference type="ARBA" id="ARBA00011955"/>
    </source>
</evidence>
<comment type="cofactor">
    <cofactor evidence="11">
        <name>Mg(2+)</name>
        <dbReference type="ChEBI" id="CHEBI:18420"/>
    </cofactor>
    <cofactor evidence="11">
        <name>Mn(2+)</name>
        <dbReference type="ChEBI" id="CHEBI:29035"/>
    </cofactor>
    <text evidence="11">Magnesium. Can also use manganese.</text>
</comment>
<dbReference type="AlphaFoldDB" id="A0A0P0CGT8"/>
<name>A0A0P0CGT8_9FLAO</name>
<dbReference type="EMBL" id="CP012898">
    <property type="protein sequence ID" value="ALJ05353.1"/>
    <property type="molecule type" value="Genomic_DNA"/>
</dbReference>
<dbReference type="PANTHER" id="PTHR30040">
    <property type="entry name" value="THIAMINE BIOSYNTHESIS LIPOPROTEIN APBE"/>
    <property type="match status" value="1"/>
</dbReference>
<feature type="binding site" evidence="11">
    <location>
        <position position="286"/>
    </location>
    <ligand>
        <name>Mg(2+)</name>
        <dbReference type="ChEBI" id="CHEBI:18420"/>
    </ligand>
</feature>
<dbReference type="Proteomes" id="UP000057981">
    <property type="component" value="Chromosome"/>
</dbReference>
<evidence type="ECO:0000256" key="3">
    <source>
        <dbReference type="ARBA" id="ARBA00022630"/>
    </source>
</evidence>
<dbReference type="InterPro" id="IPR003374">
    <property type="entry name" value="ApbE-like_sf"/>
</dbReference>